<evidence type="ECO:0000313" key="2">
    <source>
        <dbReference type="Proteomes" id="UP001595814"/>
    </source>
</evidence>
<dbReference type="Proteomes" id="UP001595814">
    <property type="component" value="Unassembled WGS sequence"/>
</dbReference>
<proteinExistence type="predicted"/>
<evidence type="ECO:0000313" key="1">
    <source>
        <dbReference type="EMBL" id="MFC4095321.1"/>
    </source>
</evidence>
<protein>
    <recommendedName>
        <fullName evidence="3">DUF4468 domain-containing protein</fullName>
    </recommendedName>
</protein>
<evidence type="ECO:0008006" key="3">
    <source>
        <dbReference type="Google" id="ProtNLM"/>
    </source>
</evidence>
<reference evidence="2" key="1">
    <citation type="journal article" date="2019" name="Int. J. Syst. Evol. Microbiol.">
        <title>The Global Catalogue of Microorganisms (GCM) 10K type strain sequencing project: providing services to taxonomists for standard genome sequencing and annotation.</title>
        <authorList>
            <consortium name="The Broad Institute Genomics Platform"/>
            <consortium name="The Broad Institute Genome Sequencing Center for Infectious Disease"/>
            <person name="Wu L."/>
            <person name="Ma J."/>
        </authorList>
    </citation>
    <scope>NUCLEOTIDE SEQUENCE [LARGE SCALE GENOMIC DNA]</scope>
    <source>
        <strain evidence="2">CECT 7477</strain>
    </source>
</reference>
<comment type="caution">
    <text evidence="1">The sequence shown here is derived from an EMBL/GenBank/DDBJ whole genome shotgun (WGS) entry which is preliminary data.</text>
</comment>
<accession>A0ABV8JMG6</accession>
<dbReference type="EMBL" id="JBHSAW010000004">
    <property type="protein sequence ID" value="MFC4095321.1"/>
    <property type="molecule type" value="Genomic_DNA"/>
</dbReference>
<gene>
    <name evidence="1" type="ORF">ACFOUT_05520</name>
</gene>
<name>A0ABV8JMG6_9FLAO</name>
<dbReference type="RefSeq" id="WP_192460981.1">
    <property type="nucleotide sequence ID" value="NZ_JACYFJ010000001.1"/>
</dbReference>
<sequence length="203" mass="23272">MKNSITILLFCIAALGYSQKMKIQEGNFDFLPGQNEINVEFVYDDMKLLKKNIPQDQYIQEHSAELEEKSPGKGEAWKKKWVSAPELIWQPKFLELMNRYFYDDHGIAFKENVPEAKYTLIVETIWVYPGWDAGVMKQPAKVTTNLKFVETSNNDNVLAEVSSENAPGDQWGSSFSNEDRLGEGYAKTGKSFARLILKKAKRF</sequence>
<organism evidence="1 2">
    <name type="scientific">Euzebyella saccharophila</name>
    <dbReference type="NCBI Taxonomy" id="679664"/>
    <lineage>
        <taxon>Bacteria</taxon>
        <taxon>Pseudomonadati</taxon>
        <taxon>Bacteroidota</taxon>
        <taxon>Flavobacteriia</taxon>
        <taxon>Flavobacteriales</taxon>
        <taxon>Flavobacteriaceae</taxon>
        <taxon>Euzebyella</taxon>
    </lineage>
</organism>
<keyword evidence="2" id="KW-1185">Reference proteome</keyword>